<proteinExistence type="predicted"/>
<keyword evidence="4" id="KW-1185">Reference proteome</keyword>
<evidence type="ECO:0000313" key="3">
    <source>
        <dbReference type="EMBL" id="SDL10744.1"/>
    </source>
</evidence>
<dbReference type="PROSITE" id="PS50983">
    <property type="entry name" value="FE_B12_PBP"/>
    <property type="match status" value="1"/>
</dbReference>
<evidence type="ECO:0000259" key="2">
    <source>
        <dbReference type="PROSITE" id="PS50983"/>
    </source>
</evidence>
<dbReference type="STRING" id="48727.SAMN05192555_102427"/>
<dbReference type="Gene3D" id="3.40.50.1980">
    <property type="entry name" value="Nitrogenase molybdenum iron protein domain"/>
    <property type="match status" value="2"/>
</dbReference>
<feature type="chain" id="PRO_5011597887" evidence="1">
    <location>
        <begin position="42"/>
        <end position="358"/>
    </location>
</feature>
<dbReference type="Proteomes" id="UP000199107">
    <property type="component" value="Unassembled WGS sequence"/>
</dbReference>
<dbReference type="InterPro" id="IPR002491">
    <property type="entry name" value="ABC_transptr_periplasmic_BD"/>
</dbReference>
<dbReference type="AlphaFoldDB" id="A0A1G9HDE8"/>
<keyword evidence="1" id="KW-0732">Signal</keyword>
<feature type="signal peptide" evidence="1">
    <location>
        <begin position="1"/>
        <end position="41"/>
    </location>
</feature>
<dbReference type="InterPro" id="IPR050902">
    <property type="entry name" value="ABC_Transporter_SBP"/>
</dbReference>
<protein>
    <submittedName>
        <fullName evidence="3">Iron complex transport system substrate-binding protein</fullName>
    </submittedName>
</protein>
<accession>A0A1G9HDE8</accession>
<name>A0A1G9HDE8_9GAMM</name>
<dbReference type="PANTHER" id="PTHR30535">
    <property type="entry name" value="VITAMIN B12-BINDING PROTEIN"/>
    <property type="match status" value="1"/>
</dbReference>
<sequence>MIADHQGQIGHRPLPFGNNMMKDSRSLLVLLALFPTSFAVANSTEYPLEITNCGMDIRFESAPDSTVTMGQSATETLYALGLSDRVSGTSVWFNPVLPEFSEVDANIERLADNDPSFESVVNKRPELVAAQYEWHVGPTGSVASRDQFHELGIATYIMPADCDTKDNTTGGDGTRIDAFSPEHVYKGITELAAIFDVQEAGEALVADLAAREANAIAQAEALELPQDLSAVFWFSSPDQSADPYVAGRLGAPGYMMDALGIDNVIQSDEEWPNVGWESIARADPDIIVVAHMDRRRFPADDIENKLEFLHNDPVAREMSAVREGRIIEMDAHAMSATLRTIFGLEALSESLSTLSFEP</sequence>
<dbReference type="SUPFAM" id="SSF53807">
    <property type="entry name" value="Helical backbone' metal receptor"/>
    <property type="match status" value="1"/>
</dbReference>
<dbReference type="Pfam" id="PF01497">
    <property type="entry name" value="Peripla_BP_2"/>
    <property type="match status" value="1"/>
</dbReference>
<evidence type="ECO:0000313" key="4">
    <source>
        <dbReference type="Proteomes" id="UP000199107"/>
    </source>
</evidence>
<gene>
    <name evidence="3" type="ORF">SAMN05192555_102427</name>
</gene>
<organism evidence="3 4">
    <name type="scientific">Franzmannia pantelleriensis</name>
    <dbReference type="NCBI Taxonomy" id="48727"/>
    <lineage>
        <taxon>Bacteria</taxon>
        <taxon>Pseudomonadati</taxon>
        <taxon>Pseudomonadota</taxon>
        <taxon>Gammaproteobacteria</taxon>
        <taxon>Oceanospirillales</taxon>
        <taxon>Halomonadaceae</taxon>
        <taxon>Franzmannia</taxon>
    </lineage>
</organism>
<dbReference type="PANTHER" id="PTHR30535:SF7">
    <property type="entry name" value="IRON(III) DICITRATE-BINDING PROTEIN"/>
    <property type="match status" value="1"/>
</dbReference>
<dbReference type="EMBL" id="FNGH01000002">
    <property type="protein sequence ID" value="SDL10744.1"/>
    <property type="molecule type" value="Genomic_DNA"/>
</dbReference>
<reference evidence="4" key="1">
    <citation type="submission" date="2016-10" db="EMBL/GenBank/DDBJ databases">
        <authorList>
            <person name="Varghese N."/>
            <person name="Submissions S."/>
        </authorList>
    </citation>
    <scope>NUCLEOTIDE SEQUENCE [LARGE SCALE GENOMIC DNA]</scope>
    <source>
        <strain evidence="4">AAP</strain>
    </source>
</reference>
<feature type="domain" description="Fe/B12 periplasmic-binding" evidence="2">
    <location>
        <begin position="65"/>
        <end position="358"/>
    </location>
</feature>
<evidence type="ECO:0000256" key="1">
    <source>
        <dbReference type="SAM" id="SignalP"/>
    </source>
</evidence>